<protein>
    <submittedName>
        <fullName evidence="1">Uncharacterized protein</fullName>
    </submittedName>
</protein>
<evidence type="ECO:0000313" key="2">
    <source>
        <dbReference type="Proteomes" id="UP000033358"/>
    </source>
</evidence>
<accession>A0A0F5MQY3</accession>
<proteinExistence type="predicted"/>
<dbReference type="AlphaFoldDB" id="A0A0F5MQY3"/>
<dbReference type="Proteomes" id="UP000033358">
    <property type="component" value="Unassembled WGS sequence"/>
</dbReference>
<reference evidence="1 2" key="1">
    <citation type="submission" date="2015-02" db="EMBL/GenBank/DDBJ databases">
        <title>Single cell genomics of a rare environmental alphaproteobacterium provides unique insights into Rickettsiaceae evolution.</title>
        <authorList>
            <person name="Martijn J."/>
            <person name="Schulz F."/>
            <person name="Zaremba-Niedzwiedzka K."/>
            <person name="Viklund J."/>
            <person name="Stepanauskas R."/>
            <person name="Andersson S.G.E."/>
            <person name="Horn M."/>
            <person name="Guy L."/>
            <person name="Ettema T.J.G."/>
        </authorList>
    </citation>
    <scope>NUCLEOTIDE SEQUENCE [LARGE SCALE GENOMIC DNA]</scope>
    <source>
        <strain evidence="1 2">SCGC AAA041-L04</strain>
    </source>
</reference>
<evidence type="ECO:0000313" key="1">
    <source>
        <dbReference type="EMBL" id="KKB96472.1"/>
    </source>
</evidence>
<organism evidence="1 2">
    <name type="scientific">Candidatus Arcanibacter lacustris</name>
    <dbReference type="NCBI Taxonomy" id="1607817"/>
    <lineage>
        <taxon>Bacteria</taxon>
        <taxon>Pseudomonadati</taxon>
        <taxon>Pseudomonadota</taxon>
        <taxon>Alphaproteobacteria</taxon>
        <taxon>Rickettsiales</taxon>
        <taxon>Candidatus Arcanibacter</taxon>
    </lineage>
</organism>
<gene>
    <name evidence="1" type="ORF">SZ25_00439</name>
</gene>
<sequence>MKVAQYVLMRGTHSNVGSLADYLIDRIPWTLTKLIANFRFVQQRPPVLPPFLLIKLFAAPKTVGATATIDAAWAVAGL</sequence>
<dbReference type="EMBL" id="JYHA01000074">
    <property type="protein sequence ID" value="KKB96472.1"/>
    <property type="molecule type" value="Genomic_DNA"/>
</dbReference>
<comment type="caution">
    <text evidence="1">The sequence shown here is derived from an EMBL/GenBank/DDBJ whole genome shotgun (WGS) entry which is preliminary data.</text>
</comment>
<name>A0A0F5MQY3_9RICK</name>
<keyword evidence="2" id="KW-1185">Reference proteome</keyword>